<feature type="transmembrane region" description="Helical" evidence="8">
    <location>
        <begin position="57"/>
        <end position="78"/>
    </location>
</feature>
<dbReference type="GO" id="GO:0005886">
    <property type="term" value="C:plasma membrane"/>
    <property type="evidence" value="ECO:0007669"/>
    <property type="project" value="UniProtKB-SubCell"/>
</dbReference>
<evidence type="ECO:0000313" key="9">
    <source>
        <dbReference type="EMBL" id="PXW96612.1"/>
    </source>
</evidence>
<dbReference type="RefSeq" id="WP_245909465.1">
    <property type="nucleotide sequence ID" value="NZ_QJJS01000006.1"/>
</dbReference>
<reference evidence="9 10" key="1">
    <citation type="submission" date="2018-05" db="EMBL/GenBank/DDBJ databases">
        <title>Genomic Encyclopedia of Type Strains, Phase IV (KMG-IV): sequencing the most valuable type-strain genomes for metagenomic binning, comparative biology and taxonomic classification.</title>
        <authorList>
            <person name="Goeker M."/>
        </authorList>
    </citation>
    <scope>NUCLEOTIDE SEQUENCE [LARGE SCALE GENOMIC DNA]</scope>
    <source>
        <strain evidence="9 10">DSM 566</strain>
    </source>
</reference>
<evidence type="ECO:0000256" key="8">
    <source>
        <dbReference type="RuleBase" id="RU363041"/>
    </source>
</evidence>
<feature type="transmembrane region" description="Helical" evidence="8">
    <location>
        <begin position="204"/>
        <end position="226"/>
    </location>
</feature>
<feature type="transmembrane region" description="Helical" evidence="8">
    <location>
        <begin position="85"/>
        <end position="104"/>
    </location>
</feature>
<evidence type="ECO:0000256" key="7">
    <source>
        <dbReference type="ARBA" id="ARBA00023136"/>
    </source>
</evidence>
<accession>A0A318H1B1</accession>
<keyword evidence="10" id="KW-1185">Reference proteome</keyword>
<keyword evidence="5 8" id="KW-0812">Transmembrane</keyword>
<dbReference type="PANTHER" id="PTHR30269:SF37">
    <property type="entry name" value="MEMBRANE TRANSPORTER PROTEIN"/>
    <property type="match status" value="1"/>
</dbReference>
<dbReference type="PANTHER" id="PTHR30269">
    <property type="entry name" value="TRANSMEMBRANE PROTEIN YFCA"/>
    <property type="match status" value="1"/>
</dbReference>
<evidence type="ECO:0000256" key="1">
    <source>
        <dbReference type="ARBA" id="ARBA00004651"/>
    </source>
</evidence>
<comment type="caution">
    <text evidence="9">The sequence shown here is derived from an EMBL/GenBank/DDBJ whole genome shotgun (WGS) entry which is preliminary data.</text>
</comment>
<sequence>MIAQWGAQWWAALPHDALFYAVAVPSALLLGLGKSGFGAGFGSLATPLLALAMPVPQAAAVMLPLLTVADLVGLSSLMREADRRLLWRLLPAALVGVLIGWLSFGLLGRATVSGIVGGLTLLFLAQQVFFPPRADARAAGPWAGAVLGMTSGYTSFVAHAGGPPVIAYLLPMRLPPMTYTATLAVLFGAVNLSKWPMYASLGLIDLRGLATSIGLMPLAMLGVWIGLKLARRLSPRRFYLLAQLGMLLTGLKLLADAWPRG</sequence>
<feature type="transmembrane region" description="Helical" evidence="8">
    <location>
        <begin position="110"/>
        <end position="130"/>
    </location>
</feature>
<name>A0A318H1B1_9BURK</name>
<protein>
    <recommendedName>
        <fullName evidence="8">Probable membrane transporter protein</fullName>
    </recommendedName>
</protein>
<evidence type="ECO:0000256" key="3">
    <source>
        <dbReference type="ARBA" id="ARBA00022448"/>
    </source>
</evidence>
<keyword evidence="6 8" id="KW-1133">Transmembrane helix</keyword>
<dbReference type="Pfam" id="PF01925">
    <property type="entry name" value="TauE"/>
    <property type="match status" value="1"/>
</dbReference>
<comment type="similarity">
    <text evidence="2 8">Belongs to the 4-toluene sulfonate uptake permease (TSUP) (TC 2.A.102) family.</text>
</comment>
<evidence type="ECO:0000313" key="10">
    <source>
        <dbReference type="Proteomes" id="UP000247811"/>
    </source>
</evidence>
<proteinExistence type="inferred from homology"/>
<gene>
    <name evidence="9" type="ORF">C7444_106131</name>
</gene>
<evidence type="ECO:0000256" key="4">
    <source>
        <dbReference type="ARBA" id="ARBA00022475"/>
    </source>
</evidence>
<comment type="subcellular location">
    <subcellularLocation>
        <location evidence="1 8">Cell membrane</location>
        <topology evidence="1 8">Multi-pass membrane protein</topology>
    </subcellularLocation>
</comment>
<feature type="transmembrane region" description="Helical" evidence="8">
    <location>
        <begin position="142"/>
        <end position="162"/>
    </location>
</feature>
<evidence type="ECO:0000256" key="5">
    <source>
        <dbReference type="ARBA" id="ARBA00022692"/>
    </source>
</evidence>
<dbReference type="InterPro" id="IPR002781">
    <property type="entry name" value="TM_pro_TauE-like"/>
</dbReference>
<keyword evidence="7 8" id="KW-0472">Membrane</keyword>
<feature type="transmembrane region" description="Helical" evidence="8">
    <location>
        <begin position="238"/>
        <end position="255"/>
    </location>
</feature>
<organism evidence="9 10">
    <name type="scientific">Sphaerotilus hippei</name>
    <dbReference type="NCBI Taxonomy" id="744406"/>
    <lineage>
        <taxon>Bacteria</taxon>
        <taxon>Pseudomonadati</taxon>
        <taxon>Pseudomonadota</taxon>
        <taxon>Betaproteobacteria</taxon>
        <taxon>Burkholderiales</taxon>
        <taxon>Sphaerotilaceae</taxon>
        <taxon>Sphaerotilus</taxon>
    </lineage>
</organism>
<dbReference type="AlphaFoldDB" id="A0A318H1B1"/>
<feature type="transmembrane region" description="Helical" evidence="8">
    <location>
        <begin position="17"/>
        <end position="37"/>
    </location>
</feature>
<dbReference type="Proteomes" id="UP000247811">
    <property type="component" value="Unassembled WGS sequence"/>
</dbReference>
<keyword evidence="3" id="KW-0813">Transport</keyword>
<keyword evidence="4 8" id="KW-1003">Cell membrane</keyword>
<evidence type="ECO:0000256" key="6">
    <source>
        <dbReference type="ARBA" id="ARBA00022989"/>
    </source>
</evidence>
<evidence type="ECO:0000256" key="2">
    <source>
        <dbReference type="ARBA" id="ARBA00009142"/>
    </source>
</evidence>
<dbReference type="EMBL" id="QJJS01000006">
    <property type="protein sequence ID" value="PXW96612.1"/>
    <property type="molecule type" value="Genomic_DNA"/>
</dbReference>
<dbReference type="InterPro" id="IPR052017">
    <property type="entry name" value="TSUP"/>
</dbReference>